<keyword evidence="2" id="KW-1185">Reference proteome</keyword>
<protein>
    <submittedName>
        <fullName evidence="1">Uncharacterized protein</fullName>
    </submittedName>
</protein>
<dbReference type="Proteomes" id="UP000077266">
    <property type="component" value="Unassembled WGS sequence"/>
</dbReference>
<proteinExistence type="predicted"/>
<organism evidence="1 2">
    <name type="scientific">Exidia glandulosa HHB12029</name>
    <dbReference type="NCBI Taxonomy" id="1314781"/>
    <lineage>
        <taxon>Eukaryota</taxon>
        <taxon>Fungi</taxon>
        <taxon>Dikarya</taxon>
        <taxon>Basidiomycota</taxon>
        <taxon>Agaricomycotina</taxon>
        <taxon>Agaricomycetes</taxon>
        <taxon>Auriculariales</taxon>
        <taxon>Exidiaceae</taxon>
        <taxon>Exidia</taxon>
    </lineage>
</organism>
<dbReference type="InParanoid" id="A0A165DZR5"/>
<evidence type="ECO:0000313" key="1">
    <source>
        <dbReference type="EMBL" id="KZV85762.1"/>
    </source>
</evidence>
<gene>
    <name evidence="1" type="ORF">EXIGLDRAFT_775231</name>
</gene>
<accession>A0A165DZR5</accession>
<dbReference type="EMBL" id="KV426177">
    <property type="protein sequence ID" value="KZV85762.1"/>
    <property type="molecule type" value="Genomic_DNA"/>
</dbReference>
<name>A0A165DZR5_EXIGL</name>
<dbReference type="AlphaFoldDB" id="A0A165DZR5"/>
<evidence type="ECO:0000313" key="2">
    <source>
        <dbReference type="Proteomes" id="UP000077266"/>
    </source>
</evidence>
<sequence length="294" mass="32675">MLRLPIEIILEIFEIAALTRPDTCNTLMLVSHAAYAVVEPFAYNARVLRTPADVRVFESFMGRCPAPILALHIKAIAIDLAMPGLWTQLLLAHLPGLQHLAVTSAIDLPGNHSVNSLRTLDVLYRDDDAWNPERQPCPQALQCFTNLTHLRIGQLPTQSSSLLIEDPTVLPSLTHLAFATLPPGSHVHALVHLRHACLRILAPETRPKLQLLVACGAQSVLARRPTISLASIENDRFVLLAESEHDSEESRLHDWVERTRNIGTGDKGFWNNAEMHGRLQMARRALTAYMSLTT</sequence>
<reference evidence="1 2" key="1">
    <citation type="journal article" date="2016" name="Mol. Biol. Evol.">
        <title>Comparative Genomics of Early-Diverging Mushroom-Forming Fungi Provides Insights into the Origins of Lignocellulose Decay Capabilities.</title>
        <authorList>
            <person name="Nagy L.G."/>
            <person name="Riley R."/>
            <person name="Tritt A."/>
            <person name="Adam C."/>
            <person name="Daum C."/>
            <person name="Floudas D."/>
            <person name="Sun H."/>
            <person name="Yadav J.S."/>
            <person name="Pangilinan J."/>
            <person name="Larsson K.H."/>
            <person name="Matsuura K."/>
            <person name="Barry K."/>
            <person name="Labutti K."/>
            <person name="Kuo R."/>
            <person name="Ohm R.A."/>
            <person name="Bhattacharya S.S."/>
            <person name="Shirouzu T."/>
            <person name="Yoshinaga Y."/>
            <person name="Martin F.M."/>
            <person name="Grigoriev I.V."/>
            <person name="Hibbett D.S."/>
        </authorList>
    </citation>
    <scope>NUCLEOTIDE SEQUENCE [LARGE SCALE GENOMIC DNA]</scope>
    <source>
        <strain evidence="1 2">HHB12029</strain>
    </source>
</reference>